<proteinExistence type="predicted"/>
<dbReference type="InterPro" id="IPR009003">
    <property type="entry name" value="Peptidase_S1_PA"/>
</dbReference>
<dbReference type="PRINTS" id="PR00722">
    <property type="entry name" value="CHYMOTRYPSIN"/>
</dbReference>
<dbReference type="SMART" id="SM00020">
    <property type="entry name" value="Tryp_SPc"/>
    <property type="match status" value="1"/>
</dbReference>
<keyword evidence="7" id="KW-1185">Reference proteome</keyword>
<dbReference type="PANTHER" id="PTHR24252:SF17">
    <property type="entry name" value="SUPPRESSOR OF TUMORIGENICITY 14 PROTEIN HOMOLOG-RELATED"/>
    <property type="match status" value="1"/>
</dbReference>
<dbReference type="PANTHER" id="PTHR24252">
    <property type="entry name" value="ACROSIN-RELATED"/>
    <property type="match status" value="1"/>
</dbReference>
<dbReference type="InterPro" id="IPR043504">
    <property type="entry name" value="Peptidase_S1_PA_chymotrypsin"/>
</dbReference>
<keyword evidence="3" id="KW-1015">Disulfide bond</keyword>
<feature type="signal peptide" evidence="4">
    <location>
        <begin position="1"/>
        <end position="20"/>
    </location>
</feature>
<dbReference type="PROSITE" id="PS00134">
    <property type="entry name" value="TRYPSIN_HIS"/>
    <property type="match status" value="1"/>
</dbReference>
<dbReference type="Pfam" id="PF00089">
    <property type="entry name" value="Trypsin"/>
    <property type="match status" value="1"/>
</dbReference>
<reference evidence="6" key="1">
    <citation type="submission" date="2022-01" db="EMBL/GenBank/DDBJ databases">
        <title>Genome Sequence Resource for Two Populations of Ditylenchus destructor, the Migratory Endoparasitic Phytonematode.</title>
        <authorList>
            <person name="Zhang H."/>
            <person name="Lin R."/>
            <person name="Xie B."/>
        </authorList>
    </citation>
    <scope>NUCLEOTIDE SEQUENCE</scope>
    <source>
        <strain evidence="6">BazhouSP</strain>
    </source>
</reference>
<evidence type="ECO:0000313" key="7">
    <source>
        <dbReference type="Proteomes" id="UP001201812"/>
    </source>
</evidence>
<evidence type="ECO:0000313" key="6">
    <source>
        <dbReference type="EMBL" id="KAI1702833.1"/>
    </source>
</evidence>
<dbReference type="GO" id="GO:0006508">
    <property type="term" value="P:proteolysis"/>
    <property type="evidence" value="ECO:0007669"/>
    <property type="project" value="UniProtKB-KW"/>
</dbReference>
<dbReference type="AlphaFoldDB" id="A0AAD4MSQ5"/>
<evidence type="ECO:0000259" key="5">
    <source>
        <dbReference type="PROSITE" id="PS50240"/>
    </source>
</evidence>
<dbReference type="InterPro" id="IPR001314">
    <property type="entry name" value="Peptidase_S1A"/>
</dbReference>
<keyword evidence="4" id="KW-0732">Signal</keyword>
<keyword evidence="2" id="KW-0378">Hydrolase</keyword>
<feature type="chain" id="PRO_5042191093" evidence="4">
    <location>
        <begin position="21"/>
        <end position="292"/>
    </location>
</feature>
<dbReference type="Gene3D" id="2.40.10.10">
    <property type="entry name" value="Trypsin-like serine proteases"/>
    <property type="match status" value="1"/>
</dbReference>
<name>A0AAD4MSQ5_9BILA</name>
<dbReference type="InterPro" id="IPR001254">
    <property type="entry name" value="Trypsin_dom"/>
</dbReference>
<dbReference type="GO" id="GO:0004252">
    <property type="term" value="F:serine-type endopeptidase activity"/>
    <property type="evidence" value="ECO:0007669"/>
    <property type="project" value="InterPro"/>
</dbReference>
<dbReference type="CDD" id="cd00190">
    <property type="entry name" value="Tryp_SPc"/>
    <property type="match status" value="1"/>
</dbReference>
<keyword evidence="1" id="KW-0645">Protease</keyword>
<comment type="caution">
    <text evidence="6">The sequence shown here is derived from an EMBL/GenBank/DDBJ whole genome shotgun (WGS) entry which is preliminary data.</text>
</comment>
<protein>
    <submittedName>
        <fullName evidence="6">Trypsin domain-containing protein</fullName>
    </submittedName>
</protein>
<evidence type="ECO:0000256" key="2">
    <source>
        <dbReference type="ARBA" id="ARBA00022801"/>
    </source>
</evidence>
<organism evidence="6 7">
    <name type="scientific">Ditylenchus destructor</name>
    <dbReference type="NCBI Taxonomy" id="166010"/>
    <lineage>
        <taxon>Eukaryota</taxon>
        <taxon>Metazoa</taxon>
        <taxon>Ecdysozoa</taxon>
        <taxon>Nematoda</taxon>
        <taxon>Chromadorea</taxon>
        <taxon>Rhabditida</taxon>
        <taxon>Tylenchina</taxon>
        <taxon>Tylenchomorpha</taxon>
        <taxon>Sphaerularioidea</taxon>
        <taxon>Anguinidae</taxon>
        <taxon>Anguininae</taxon>
        <taxon>Ditylenchus</taxon>
    </lineage>
</organism>
<evidence type="ECO:0000256" key="4">
    <source>
        <dbReference type="SAM" id="SignalP"/>
    </source>
</evidence>
<dbReference type="SUPFAM" id="SSF50494">
    <property type="entry name" value="Trypsin-like serine proteases"/>
    <property type="match status" value="1"/>
</dbReference>
<feature type="domain" description="Peptidase S1" evidence="5">
    <location>
        <begin position="43"/>
        <end position="285"/>
    </location>
</feature>
<gene>
    <name evidence="6" type="ORF">DdX_15261</name>
</gene>
<dbReference type="EMBL" id="JAKKPZ010000092">
    <property type="protein sequence ID" value="KAI1702833.1"/>
    <property type="molecule type" value="Genomic_DNA"/>
</dbReference>
<dbReference type="InterPro" id="IPR018114">
    <property type="entry name" value="TRYPSIN_HIS"/>
</dbReference>
<dbReference type="Proteomes" id="UP001201812">
    <property type="component" value="Unassembled WGS sequence"/>
</dbReference>
<sequence length="292" mass="31661">MGKRFLSLCLFLVAISTAFSAPLVDEDECGISDFSSYHVGERVLNGTPVPQGKYPWLAFLSLGPAFCSATIVSKRFILTASHCLCEDIETPGAGCSPTDPQEMTVVVGSVNNREGQSFKVKRAIPHENYTVIPLPHHDTGATYDVGLIELEKPLTFGKDVRRICLSGKHQDGDPDKNVVIAGWGLLSQSGYLPDVLHEGTVRVVDDAACKKIDAKYDSGTMICLATHNNTETYSGDSGGPAMINVDGRWSEIGTTSYGYIPLDLKNPSVDARVSHFCEWIANKTENEVQCDA</sequence>
<accession>A0AAD4MSQ5</accession>
<evidence type="ECO:0000256" key="1">
    <source>
        <dbReference type="ARBA" id="ARBA00022670"/>
    </source>
</evidence>
<dbReference type="PROSITE" id="PS50240">
    <property type="entry name" value="TRYPSIN_DOM"/>
    <property type="match status" value="1"/>
</dbReference>
<evidence type="ECO:0000256" key="3">
    <source>
        <dbReference type="ARBA" id="ARBA00023157"/>
    </source>
</evidence>